<keyword evidence="2" id="KW-1185">Reference proteome</keyword>
<accession>A0ABQ1R0U4</accession>
<dbReference type="RefSeq" id="WP_188370230.1">
    <property type="nucleotide sequence ID" value="NZ_BMFH01000001.1"/>
</dbReference>
<protein>
    <submittedName>
        <fullName evidence="1">Uncharacterized protein</fullName>
    </submittedName>
</protein>
<reference evidence="2" key="1">
    <citation type="journal article" date="2019" name="Int. J. Syst. Evol. Microbiol.">
        <title>The Global Catalogue of Microorganisms (GCM) 10K type strain sequencing project: providing services to taxonomists for standard genome sequencing and annotation.</title>
        <authorList>
            <consortium name="The Broad Institute Genomics Platform"/>
            <consortium name="The Broad Institute Genome Sequencing Center for Infectious Disease"/>
            <person name="Wu L."/>
            <person name="Ma J."/>
        </authorList>
    </citation>
    <scope>NUCLEOTIDE SEQUENCE [LARGE SCALE GENOMIC DNA]</scope>
    <source>
        <strain evidence="2">CGMCC 1.12606</strain>
    </source>
</reference>
<dbReference type="Proteomes" id="UP000625780">
    <property type="component" value="Unassembled WGS sequence"/>
</dbReference>
<sequence length="63" mass="7109">MAENTQNPFKDLSKRILEAPPSLKKKVMEDVAVAKLIMDLASLFTVNTQQMLASLFKTNKKDK</sequence>
<name>A0ABQ1R0U4_9FLAO</name>
<gene>
    <name evidence="1" type="ORF">GCM10011361_16810</name>
</gene>
<proteinExistence type="predicted"/>
<dbReference type="EMBL" id="BMFH01000001">
    <property type="protein sequence ID" value="GGD50793.1"/>
    <property type="molecule type" value="Genomic_DNA"/>
</dbReference>
<evidence type="ECO:0000313" key="1">
    <source>
        <dbReference type="EMBL" id="GGD50793.1"/>
    </source>
</evidence>
<comment type="caution">
    <text evidence="1">The sequence shown here is derived from an EMBL/GenBank/DDBJ whole genome shotgun (WGS) entry which is preliminary data.</text>
</comment>
<evidence type="ECO:0000313" key="2">
    <source>
        <dbReference type="Proteomes" id="UP000625780"/>
    </source>
</evidence>
<organism evidence="1 2">
    <name type="scientific">Muriicola marianensis</name>
    <dbReference type="NCBI Taxonomy" id="1324801"/>
    <lineage>
        <taxon>Bacteria</taxon>
        <taxon>Pseudomonadati</taxon>
        <taxon>Bacteroidota</taxon>
        <taxon>Flavobacteriia</taxon>
        <taxon>Flavobacteriales</taxon>
        <taxon>Flavobacteriaceae</taxon>
        <taxon>Muriicola</taxon>
    </lineage>
</organism>